<feature type="domain" description="DUF2357" evidence="1">
    <location>
        <begin position="128"/>
        <end position="280"/>
    </location>
</feature>
<accession>A0ABS2P0V9</accession>
<reference evidence="2 3" key="1">
    <citation type="submission" date="2021-01" db="EMBL/GenBank/DDBJ databases">
        <title>Genomic Encyclopedia of Type Strains, Phase IV (KMG-IV): sequencing the most valuable type-strain genomes for metagenomic binning, comparative biology and taxonomic classification.</title>
        <authorList>
            <person name="Goeker M."/>
        </authorList>
    </citation>
    <scope>NUCLEOTIDE SEQUENCE [LARGE SCALE GENOMIC DNA]</scope>
    <source>
        <strain evidence="2 3">DSM 25879</strain>
    </source>
</reference>
<dbReference type="EMBL" id="JAFBED010000003">
    <property type="protein sequence ID" value="MBM7620075.1"/>
    <property type="molecule type" value="Genomic_DNA"/>
</dbReference>
<dbReference type="Pfam" id="PF04411">
    <property type="entry name" value="PDDEXK_7"/>
    <property type="match status" value="1"/>
</dbReference>
<evidence type="ECO:0000259" key="1">
    <source>
        <dbReference type="Pfam" id="PF09823"/>
    </source>
</evidence>
<evidence type="ECO:0000313" key="2">
    <source>
        <dbReference type="EMBL" id="MBM7620075.1"/>
    </source>
</evidence>
<protein>
    <recommendedName>
        <fullName evidence="1">DUF2357 domain-containing protein</fullName>
    </recommendedName>
</protein>
<dbReference type="Proteomes" id="UP000737402">
    <property type="component" value="Unassembled WGS sequence"/>
</dbReference>
<keyword evidence="3" id="KW-1185">Reference proteome</keyword>
<sequence length="595" mass="69632">MVIHSKDLDFSLEFIQSFKDGEQKKIAVLHFVDDIQDWDESLLTYSVIRENVNLQLSFDANDSEATCRMDGFDILQDSLLKYDERNVPFINRGKILLFQHRSGNEYYPYIPGIYCISVVSKGVTYYSLVKVISNRLTDNQLDSMRYEVESQLKGLALDVVRKQTVFQNTEEIQIDNSIFQKYKTLNHHFNEISTIIADLSKRVRSALKKEYLLQPMEKPSHVDSVSIRYRVKHPETTNYLMTKKNKINYDLPENRLLKKIVIKWNGILADFIFQIDNNLEKLQADGADFSSYTSIARRKTLVEELGGYRQRASQMKGTFNQLSVSPWYRKVSDLGPMVIPNEMYIDIRYRKILKIHQYLTSEEFDLSLHPGWRFHWKRTDQLYEIWSFFKVLHLIKENGFSISQAPSWLFNGHEQAGLIVIPTIPKGAIFELQKDDLRLNLVYDGEIPKAQSRTSKEKEPIYTTSDHNTPDIRVDAYIRETFIGSILLDSKYRKKEVLMDSKYQLISYADHVRSPFIYNKRRWERIRPVHRVLVLYPDKWGHKGIEHLNDKSISLVPLTPEMDLEDVNSTLKDLLSGLVLDALDEGVELEEEKKM</sequence>
<dbReference type="Pfam" id="PF09823">
    <property type="entry name" value="DUF2357"/>
    <property type="match status" value="1"/>
</dbReference>
<dbReference type="InterPro" id="IPR018633">
    <property type="entry name" value="DUF2357"/>
</dbReference>
<dbReference type="InterPro" id="IPR007505">
    <property type="entry name" value="PDDEXK_7"/>
</dbReference>
<proteinExistence type="predicted"/>
<dbReference type="RefSeq" id="WP_204415440.1">
    <property type="nucleotide sequence ID" value="NZ_JAFBED010000003.1"/>
</dbReference>
<gene>
    <name evidence="2" type="ORF">JOC95_001927</name>
</gene>
<organism evidence="2 3">
    <name type="scientific">Sutcliffiella tianshenii</name>
    <dbReference type="NCBI Taxonomy" id="1463404"/>
    <lineage>
        <taxon>Bacteria</taxon>
        <taxon>Bacillati</taxon>
        <taxon>Bacillota</taxon>
        <taxon>Bacilli</taxon>
        <taxon>Bacillales</taxon>
        <taxon>Bacillaceae</taxon>
        <taxon>Sutcliffiella</taxon>
    </lineage>
</organism>
<comment type="caution">
    <text evidence="2">The sequence shown here is derived from an EMBL/GenBank/DDBJ whole genome shotgun (WGS) entry which is preliminary data.</text>
</comment>
<evidence type="ECO:0000313" key="3">
    <source>
        <dbReference type="Proteomes" id="UP000737402"/>
    </source>
</evidence>
<name>A0ABS2P0V9_9BACI</name>